<gene>
    <name evidence="1" type="ORF">CHGG_04248</name>
</gene>
<protein>
    <submittedName>
        <fullName evidence="1">Uncharacterized protein</fullName>
    </submittedName>
</protein>
<dbReference type="Proteomes" id="UP000001056">
    <property type="component" value="Unassembled WGS sequence"/>
</dbReference>
<evidence type="ECO:0000313" key="2">
    <source>
        <dbReference type="Proteomes" id="UP000001056"/>
    </source>
</evidence>
<proteinExistence type="predicted"/>
<accession>Q2H1U8</accession>
<name>Q2H1U8_CHAGB</name>
<dbReference type="InParanoid" id="Q2H1U8"/>
<keyword evidence="2" id="KW-1185">Reference proteome</keyword>
<dbReference type="VEuPathDB" id="FungiDB:CHGG_04248"/>
<sequence length="97" mass="10744">MSLFPGRRCKPRLFQIDGSAALHQPTVALRIATTTVGAAAELHLTLPQLDSATDIPQHFKVEDTGVKVRPYETANLILLGRSRQPRSSHRPHSIPER</sequence>
<dbReference type="EMBL" id="CH408032">
    <property type="protein sequence ID" value="EAQ87629.1"/>
    <property type="molecule type" value="Genomic_DNA"/>
</dbReference>
<dbReference type="GeneID" id="4391759"/>
<dbReference type="RefSeq" id="XP_001223462.1">
    <property type="nucleotide sequence ID" value="XM_001223461.1"/>
</dbReference>
<organism evidence="1 2">
    <name type="scientific">Chaetomium globosum (strain ATCC 6205 / CBS 148.51 / DSM 1962 / NBRC 6347 / NRRL 1970)</name>
    <name type="common">Soil fungus</name>
    <dbReference type="NCBI Taxonomy" id="306901"/>
    <lineage>
        <taxon>Eukaryota</taxon>
        <taxon>Fungi</taxon>
        <taxon>Dikarya</taxon>
        <taxon>Ascomycota</taxon>
        <taxon>Pezizomycotina</taxon>
        <taxon>Sordariomycetes</taxon>
        <taxon>Sordariomycetidae</taxon>
        <taxon>Sordariales</taxon>
        <taxon>Chaetomiaceae</taxon>
        <taxon>Chaetomium</taxon>
    </lineage>
</organism>
<reference evidence="2" key="1">
    <citation type="journal article" date="2015" name="Genome Announc.">
        <title>Draft genome sequence of the cellulolytic fungus Chaetomium globosum.</title>
        <authorList>
            <person name="Cuomo C.A."/>
            <person name="Untereiner W.A."/>
            <person name="Ma L.-J."/>
            <person name="Grabherr M."/>
            <person name="Birren B.W."/>
        </authorList>
    </citation>
    <scope>NUCLEOTIDE SEQUENCE [LARGE SCALE GENOMIC DNA]</scope>
    <source>
        <strain evidence="2">ATCC 6205 / CBS 148.51 / DSM 1962 / NBRC 6347 / NRRL 1970</strain>
    </source>
</reference>
<dbReference type="OrthoDB" id="10315789at2759"/>
<evidence type="ECO:0000313" key="1">
    <source>
        <dbReference type="EMBL" id="EAQ87629.1"/>
    </source>
</evidence>
<dbReference type="HOGENOM" id="CLU_2346500_0_0_1"/>
<dbReference type="AlphaFoldDB" id="Q2H1U8"/>